<organism evidence="1 2">
    <name type="scientific">Necator americanus</name>
    <name type="common">Human hookworm</name>
    <dbReference type="NCBI Taxonomy" id="51031"/>
    <lineage>
        <taxon>Eukaryota</taxon>
        <taxon>Metazoa</taxon>
        <taxon>Ecdysozoa</taxon>
        <taxon>Nematoda</taxon>
        <taxon>Chromadorea</taxon>
        <taxon>Rhabditida</taxon>
        <taxon>Rhabditina</taxon>
        <taxon>Rhabditomorpha</taxon>
        <taxon>Strongyloidea</taxon>
        <taxon>Ancylostomatidae</taxon>
        <taxon>Bunostominae</taxon>
        <taxon>Necator</taxon>
    </lineage>
</organism>
<dbReference type="EMBL" id="KI660095">
    <property type="protein sequence ID" value="ETN78097.1"/>
    <property type="molecule type" value="Genomic_DNA"/>
</dbReference>
<keyword evidence="2" id="KW-1185">Reference proteome</keyword>
<sequence>MSVNHFRAIRDLETGQPQEHRRGIRARGWDHGYAAPRLARHAFRNRPGLPQLIKQFLRFRSLIRSILQ</sequence>
<evidence type="ECO:0000313" key="2">
    <source>
        <dbReference type="Proteomes" id="UP000053676"/>
    </source>
</evidence>
<gene>
    <name evidence="1" type="ORF">NECAME_10604</name>
</gene>
<proteinExistence type="predicted"/>
<dbReference type="Proteomes" id="UP000053676">
    <property type="component" value="Unassembled WGS sequence"/>
</dbReference>
<name>W2TAQ6_NECAM</name>
<dbReference type="KEGG" id="nai:NECAME_10604"/>
<evidence type="ECO:0000313" key="1">
    <source>
        <dbReference type="EMBL" id="ETN78097.1"/>
    </source>
</evidence>
<reference evidence="2" key="1">
    <citation type="journal article" date="2014" name="Nat. Genet.">
        <title>Genome of the human hookworm Necator americanus.</title>
        <authorList>
            <person name="Tang Y.T."/>
            <person name="Gao X."/>
            <person name="Rosa B.A."/>
            <person name="Abubucker S."/>
            <person name="Hallsworth-Pepin K."/>
            <person name="Martin J."/>
            <person name="Tyagi R."/>
            <person name="Heizer E."/>
            <person name="Zhang X."/>
            <person name="Bhonagiri-Palsikar V."/>
            <person name="Minx P."/>
            <person name="Warren W.C."/>
            <person name="Wang Q."/>
            <person name="Zhan B."/>
            <person name="Hotez P.J."/>
            <person name="Sternberg P.W."/>
            <person name="Dougall A."/>
            <person name="Gaze S.T."/>
            <person name="Mulvenna J."/>
            <person name="Sotillo J."/>
            <person name="Ranganathan S."/>
            <person name="Rabelo E.M."/>
            <person name="Wilson R.K."/>
            <person name="Felgner P.L."/>
            <person name="Bethony J."/>
            <person name="Hawdon J.M."/>
            <person name="Gasser R.B."/>
            <person name="Loukas A."/>
            <person name="Mitreva M."/>
        </authorList>
    </citation>
    <scope>NUCLEOTIDE SEQUENCE [LARGE SCALE GENOMIC DNA]</scope>
</reference>
<dbReference type="AlphaFoldDB" id="W2TAQ6"/>
<accession>W2TAQ6</accession>
<protein>
    <submittedName>
        <fullName evidence="1">Uncharacterized protein</fullName>
    </submittedName>
</protein>